<dbReference type="InterPro" id="IPR003439">
    <property type="entry name" value="ABC_transporter-like_ATP-bd"/>
</dbReference>
<dbReference type="InterPro" id="IPR003593">
    <property type="entry name" value="AAA+_ATPase"/>
</dbReference>
<evidence type="ECO:0000256" key="8">
    <source>
        <dbReference type="ARBA" id="ARBA00023065"/>
    </source>
</evidence>
<evidence type="ECO:0000256" key="3">
    <source>
        <dbReference type="ARBA" id="ARBA00022475"/>
    </source>
</evidence>
<comment type="caution">
    <text evidence="11">The sequence shown here is derived from an EMBL/GenBank/DDBJ whole genome shotgun (WGS) entry which is preliminary data.</text>
</comment>
<dbReference type="GO" id="GO:0005524">
    <property type="term" value="F:ATP binding"/>
    <property type="evidence" value="ECO:0007669"/>
    <property type="project" value="UniProtKB-KW"/>
</dbReference>
<dbReference type="Pfam" id="PF08402">
    <property type="entry name" value="TOBE_2"/>
    <property type="match status" value="1"/>
</dbReference>
<keyword evidence="8" id="KW-0406">Ion transport</keyword>
<dbReference type="AlphaFoldDB" id="A0A109BID2"/>
<keyword evidence="12" id="KW-1185">Reference proteome</keyword>
<evidence type="ECO:0000256" key="2">
    <source>
        <dbReference type="ARBA" id="ARBA00022448"/>
    </source>
</evidence>
<evidence type="ECO:0000256" key="5">
    <source>
        <dbReference type="ARBA" id="ARBA00022741"/>
    </source>
</evidence>
<gene>
    <name evidence="11" type="ORF">APY04_1454</name>
</gene>
<evidence type="ECO:0000256" key="9">
    <source>
        <dbReference type="ARBA" id="ARBA00023136"/>
    </source>
</evidence>
<keyword evidence="5" id="KW-0547">Nucleotide-binding</keyword>
<keyword evidence="9" id="KW-0472">Membrane</keyword>
<dbReference type="InterPro" id="IPR013611">
    <property type="entry name" value="Transp-assoc_OB_typ2"/>
</dbReference>
<dbReference type="GO" id="GO:0043190">
    <property type="term" value="C:ATP-binding cassette (ABC) transporter complex"/>
    <property type="evidence" value="ECO:0007669"/>
    <property type="project" value="InterPro"/>
</dbReference>
<dbReference type="InterPro" id="IPR012340">
    <property type="entry name" value="NA-bd_OB-fold"/>
</dbReference>
<evidence type="ECO:0000256" key="7">
    <source>
        <dbReference type="ARBA" id="ARBA00023004"/>
    </source>
</evidence>
<dbReference type="InterPro" id="IPR027417">
    <property type="entry name" value="P-loop_NTPase"/>
</dbReference>
<dbReference type="FunFam" id="3.40.50.300:FF:000425">
    <property type="entry name" value="Probable ABC transporter, ATP-binding subunit"/>
    <property type="match status" value="1"/>
</dbReference>
<dbReference type="GO" id="GO:0015697">
    <property type="term" value="P:quaternary ammonium group transport"/>
    <property type="evidence" value="ECO:0007669"/>
    <property type="project" value="UniProtKB-ARBA"/>
</dbReference>
<keyword evidence="4" id="KW-0410">Iron transport</keyword>
<dbReference type="Pfam" id="PF00005">
    <property type="entry name" value="ABC_tran"/>
    <property type="match status" value="1"/>
</dbReference>
<dbReference type="Gene3D" id="2.40.50.100">
    <property type="match status" value="1"/>
</dbReference>
<dbReference type="SMART" id="SM00382">
    <property type="entry name" value="AAA"/>
    <property type="match status" value="1"/>
</dbReference>
<dbReference type="InterPro" id="IPR017871">
    <property type="entry name" value="ABC_transporter-like_CS"/>
</dbReference>
<dbReference type="SUPFAM" id="SSF52540">
    <property type="entry name" value="P-loop containing nucleoside triphosphate hydrolases"/>
    <property type="match status" value="1"/>
</dbReference>
<accession>A0A109BID2</accession>
<dbReference type="SUPFAM" id="SSF50331">
    <property type="entry name" value="MOP-like"/>
    <property type="match status" value="1"/>
</dbReference>
<evidence type="ECO:0000256" key="6">
    <source>
        <dbReference type="ARBA" id="ARBA00022840"/>
    </source>
</evidence>
<evidence type="ECO:0000313" key="11">
    <source>
        <dbReference type="EMBL" id="KWT69371.1"/>
    </source>
</evidence>
<dbReference type="STRING" id="121290.APY04_1454"/>
<dbReference type="PANTHER" id="PTHR42781">
    <property type="entry name" value="SPERMIDINE/PUTRESCINE IMPORT ATP-BINDING PROTEIN POTA"/>
    <property type="match status" value="1"/>
</dbReference>
<keyword evidence="6 11" id="KW-0067">ATP-binding</keyword>
<sequence length="342" mass="36914">MRRNFGTTQALAGVSLEIDRGEVVCLLGPSGCGKTTLLRIAAGIERPTGGRVLINGHEVAGPSSFVVPEKRSVGLMFQDFALFPHLTIAGNVAFGLKSLPRAEAKREALAALKRVGLEHMADEYPHVLSGGQQQRVALARALVPRPAVMLMDEPFSGLDVQLRDAMQEETLSLLRETGATAMVVTHNPEEAMRIGDRIVVMRAGGLIQQGQAEALYHQPADLFVARLFSEINEVAYRVGADGKIDTPIGKLSPPAGLQAHDAVTIGVRERDIRLSDNGEGLSGRVLDAKFLGDVVRLEVGIEGFDQPLKVRVRESAGFRQGHDVRAQIDPERALVFAAELQK</sequence>
<keyword evidence="7" id="KW-0408">Iron</keyword>
<proteinExistence type="inferred from homology"/>
<dbReference type="CDD" id="cd03259">
    <property type="entry name" value="ABC_Carb_Solutes_like"/>
    <property type="match status" value="1"/>
</dbReference>
<protein>
    <submittedName>
        <fullName evidence="11">Ferric iron ABC transporter, ATP-binding protein</fullName>
    </submittedName>
</protein>
<organism evidence="11 12">
    <name type="scientific">Hyphomicrobium sulfonivorans</name>
    <dbReference type="NCBI Taxonomy" id="121290"/>
    <lineage>
        <taxon>Bacteria</taxon>
        <taxon>Pseudomonadati</taxon>
        <taxon>Pseudomonadota</taxon>
        <taxon>Alphaproteobacteria</taxon>
        <taxon>Hyphomicrobiales</taxon>
        <taxon>Hyphomicrobiaceae</taxon>
        <taxon>Hyphomicrobium</taxon>
    </lineage>
</organism>
<dbReference type="InterPro" id="IPR050093">
    <property type="entry name" value="ABC_SmlMolc_Importer"/>
</dbReference>
<keyword evidence="3" id="KW-1003">Cell membrane</keyword>
<dbReference type="PATRIC" id="fig|121290.4.peg.2690"/>
<dbReference type="InterPro" id="IPR008995">
    <property type="entry name" value="Mo/tungstate-bd_C_term_dom"/>
</dbReference>
<dbReference type="Gene3D" id="3.40.50.300">
    <property type="entry name" value="P-loop containing nucleotide triphosphate hydrolases"/>
    <property type="match status" value="1"/>
</dbReference>
<dbReference type="PROSITE" id="PS00211">
    <property type="entry name" value="ABC_TRANSPORTER_1"/>
    <property type="match status" value="1"/>
</dbReference>
<dbReference type="InterPro" id="IPR015853">
    <property type="entry name" value="ABC_transpr_FbpC"/>
</dbReference>
<feature type="domain" description="ABC transporter" evidence="10">
    <location>
        <begin position="1"/>
        <end position="228"/>
    </location>
</feature>
<dbReference type="EMBL" id="LMTR01000045">
    <property type="protein sequence ID" value="KWT69371.1"/>
    <property type="molecule type" value="Genomic_DNA"/>
</dbReference>
<name>A0A109BID2_HYPSL</name>
<dbReference type="GO" id="GO:0016887">
    <property type="term" value="F:ATP hydrolysis activity"/>
    <property type="evidence" value="ECO:0007669"/>
    <property type="project" value="InterPro"/>
</dbReference>
<dbReference type="Gene3D" id="2.40.50.140">
    <property type="entry name" value="Nucleic acid-binding proteins"/>
    <property type="match status" value="1"/>
</dbReference>
<dbReference type="Proteomes" id="UP000059074">
    <property type="component" value="Unassembled WGS sequence"/>
</dbReference>
<dbReference type="GO" id="GO:0015408">
    <property type="term" value="F:ABC-type ferric iron transporter activity"/>
    <property type="evidence" value="ECO:0007669"/>
    <property type="project" value="InterPro"/>
</dbReference>
<evidence type="ECO:0000256" key="4">
    <source>
        <dbReference type="ARBA" id="ARBA00022496"/>
    </source>
</evidence>
<dbReference type="PANTHER" id="PTHR42781:SF4">
    <property type="entry name" value="SPERMIDINE_PUTRESCINE IMPORT ATP-BINDING PROTEIN POTA"/>
    <property type="match status" value="1"/>
</dbReference>
<comment type="similarity">
    <text evidence="1">Belongs to the ABC transporter superfamily.</text>
</comment>
<evidence type="ECO:0000313" key="12">
    <source>
        <dbReference type="Proteomes" id="UP000059074"/>
    </source>
</evidence>
<evidence type="ECO:0000256" key="1">
    <source>
        <dbReference type="ARBA" id="ARBA00005417"/>
    </source>
</evidence>
<keyword evidence="2" id="KW-0813">Transport</keyword>
<evidence type="ECO:0000259" key="10">
    <source>
        <dbReference type="PROSITE" id="PS50893"/>
    </source>
</evidence>
<reference evidence="11 12" key="1">
    <citation type="submission" date="2015-10" db="EMBL/GenBank/DDBJ databases">
        <title>Transcriptomic analysis of a linuron degrading triple-species bacterial consortium.</title>
        <authorList>
            <person name="Albers P."/>
        </authorList>
    </citation>
    <scope>NUCLEOTIDE SEQUENCE [LARGE SCALE GENOMIC DNA]</scope>
    <source>
        <strain evidence="11 12">WDL6</strain>
    </source>
</reference>
<dbReference type="PROSITE" id="PS50893">
    <property type="entry name" value="ABC_TRANSPORTER_2"/>
    <property type="match status" value="1"/>
</dbReference>